<name>A0A8S5PGH0_9CAUD</name>
<feature type="transmembrane region" description="Helical" evidence="1">
    <location>
        <begin position="7"/>
        <end position="30"/>
    </location>
</feature>
<keyword evidence="1" id="KW-1133">Transmembrane helix</keyword>
<organism evidence="2">
    <name type="scientific">Siphoviridae sp. ctWKa2</name>
    <dbReference type="NCBI Taxonomy" id="2825537"/>
    <lineage>
        <taxon>Viruses</taxon>
        <taxon>Duplodnaviria</taxon>
        <taxon>Heunggongvirae</taxon>
        <taxon>Uroviricota</taxon>
        <taxon>Caudoviricetes</taxon>
    </lineage>
</organism>
<evidence type="ECO:0000256" key="1">
    <source>
        <dbReference type="SAM" id="Phobius"/>
    </source>
</evidence>
<dbReference type="EMBL" id="BK015407">
    <property type="protein sequence ID" value="DAE05316.1"/>
    <property type="molecule type" value="Genomic_DNA"/>
</dbReference>
<reference evidence="2" key="1">
    <citation type="journal article" date="2021" name="Proc. Natl. Acad. Sci. U.S.A.">
        <title>A Catalog of Tens of Thousands of Viruses from Human Metagenomes Reveals Hidden Associations with Chronic Diseases.</title>
        <authorList>
            <person name="Tisza M.J."/>
            <person name="Buck C.B."/>
        </authorList>
    </citation>
    <scope>NUCLEOTIDE SEQUENCE</scope>
    <source>
        <strain evidence="2">CtWKa2</strain>
    </source>
</reference>
<sequence length="70" mass="8429">MNYDCEGIIWMCGLTFVFSLFSAGLYYVIFYNLYDYFVIQILFGIMWVTVLIPYIINMVFYFKVFIGKEK</sequence>
<feature type="transmembrane region" description="Helical" evidence="1">
    <location>
        <begin position="36"/>
        <end position="62"/>
    </location>
</feature>
<evidence type="ECO:0000313" key="2">
    <source>
        <dbReference type="EMBL" id="DAE05316.1"/>
    </source>
</evidence>
<accession>A0A8S5PGH0</accession>
<proteinExistence type="predicted"/>
<protein>
    <submittedName>
        <fullName evidence="2">Uncharacterized protein</fullName>
    </submittedName>
</protein>
<keyword evidence="1" id="KW-0472">Membrane</keyword>
<keyword evidence="1" id="KW-0812">Transmembrane</keyword>